<dbReference type="Pfam" id="PF00096">
    <property type="entry name" value="zf-C2H2"/>
    <property type="match status" value="2"/>
</dbReference>
<dbReference type="GO" id="GO:0000981">
    <property type="term" value="F:DNA-binding transcription factor activity, RNA polymerase II-specific"/>
    <property type="evidence" value="ECO:0007669"/>
    <property type="project" value="TreeGrafter"/>
</dbReference>
<evidence type="ECO:0000256" key="2">
    <source>
        <dbReference type="ARBA" id="ARBA00022737"/>
    </source>
</evidence>
<feature type="binding site" evidence="8">
    <location>
        <position position="145"/>
    </location>
    <ligand>
        <name>Zn(2+)</name>
        <dbReference type="ChEBI" id="CHEBI:29105"/>
    </ligand>
</feature>
<keyword evidence="2" id="KW-0677">Repeat</keyword>
<dbReference type="InterPro" id="IPR013087">
    <property type="entry name" value="Znf_C2H2_type"/>
</dbReference>
<accession>A0A1E1WEB5</accession>
<dbReference type="SMART" id="SM00980">
    <property type="entry name" value="THAP"/>
    <property type="match status" value="1"/>
</dbReference>
<evidence type="ECO:0000256" key="3">
    <source>
        <dbReference type="ARBA" id="ARBA00022771"/>
    </source>
</evidence>
<feature type="domain" description="THAP-type" evidence="11">
    <location>
        <begin position="1"/>
        <end position="85"/>
    </location>
</feature>
<dbReference type="InterPro" id="IPR012934">
    <property type="entry name" value="Znf_AD"/>
</dbReference>
<dbReference type="PANTHER" id="PTHR24408">
    <property type="entry name" value="ZINC FINGER PROTEIN"/>
    <property type="match status" value="1"/>
</dbReference>
<sequence>MGCCCCVKGCGNKNDILKKDPNSTVSFHKFPTNPELKKKWLQAIGRPNWKPPNHARICSAHFSADQLNYDNVRVRIQGQACPVLCLPPNSNFEANNLEVCRICLAVDVKLHSLQTGTLATCIVIHSLYLSTINESNTESLPEFVCYECAALLIKSYSLVEKSMTAQATLLDIFARHGQVTKSLINNINRDNLNLTSVLQAYNKTPTKTFHYDEEENVLNIIKDEHNIIKEEKIKKETFKNTEFEENAESDDGKDSDINNIPEVDNTRSDDEDVEMLCDDDGDMDEELHSDHDSDSDNSLVIQLKDKPVENVERKGSKKNISVEDVKTTKNCEKKRTDALKPGRHKILAYFNIVQLSMQEQIEEWQKWVKKRGSGENYVYRCEKCSKMFAHQNTYRRHLIGHDPSHGPGECPVCKLRFKTDGLARSHAKYAHEKKLYCKSCPKVFNSVIMAKRHYKWHMGRVYQCKQCPFSSAHESALSSHMRKRHGVFGKQNTTADLSVRQ</sequence>
<feature type="binding site" evidence="8">
    <location>
        <position position="148"/>
    </location>
    <ligand>
        <name>Zn(2+)</name>
        <dbReference type="ChEBI" id="CHEBI:29105"/>
    </ligand>
</feature>
<organism evidence="13">
    <name type="scientific">Pectinophora gossypiella</name>
    <name type="common">Cotton pink bollworm</name>
    <name type="synonym">Depressaria gossypiella</name>
    <dbReference type="NCBI Taxonomy" id="13191"/>
    <lineage>
        <taxon>Eukaryota</taxon>
        <taxon>Metazoa</taxon>
        <taxon>Ecdysozoa</taxon>
        <taxon>Arthropoda</taxon>
        <taxon>Hexapoda</taxon>
        <taxon>Insecta</taxon>
        <taxon>Pterygota</taxon>
        <taxon>Neoptera</taxon>
        <taxon>Endopterygota</taxon>
        <taxon>Lepidoptera</taxon>
        <taxon>Glossata</taxon>
        <taxon>Ditrysia</taxon>
        <taxon>Gelechioidea</taxon>
        <taxon>Gelechiidae</taxon>
        <taxon>Apatetrinae</taxon>
        <taxon>Pectinophora</taxon>
    </lineage>
</organism>
<feature type="domain" description="ZAD" evidence="12">
    <location>
        <begin position="98"/>
        <end position="172"/>
    </location>
</feature>
<evidence type="ECO:0000256" key="5">
    <source>
        <dbReference type="ARBA" id="ARBA00023125"/>
    </source>
</evidence>
<evidence type="ECO:0008006" key="14">
    <source>
        <dbReference type="Google" id="ProtNLM"/>
    </source>
</evidence>
<reference evidence="13" key="1">
    <citation type="submission" date="2015-09" db="EMBL/GenBank/DDBJ databases">
        <title>De novo assembly of Pectinophora gossypiella (Pink Bollworm) gut transcriptome.</title>
        <authorList>
            <person name="Tassone E.E."/>
        </authorList>
    </citation>
    <scope>NUCLEOTIDE SEQUENCE</scope>
</reference>
<dbReference type="GO" id="GO:0005634">
    <property type="term" value="C:nucleus"/>
    <property type="evidence" value="ECO:0007669"/>
    <property type="project" value="InterPro"/>
</dbReference>
<evidence type="ECO:0000256" key="6">
    <source>
        <dbReference type="PROSITE-ProRule" id="PRU00042"/>
    </source>
</evidence>
<keyword evidence="1 8" id="KW-0479">Metal-binding</keyword>
<dbReference type="Pfam" id="PF05485">
    <property type="entry name" value="THAP"/>
    <property type="match status" value="1"/>
</dbReference>
<dbReference type="SUPFAM" id="SSF57667">
    <property type="entry name" value="beta-beta-alpha zinc fingers"/>
    <property type="match status" value="2"/>
</dbReference>
<name>A0A1E1WEB5_PECGO</name>
<dbReference type="PROSITE" id="PS50950">
    <property type="entry name" value="ZF_THAP"/>
    <property type="match status" value="1"/>
</dbReference>
<feature type="binding site" evidence="8">
    <location>
        <position position="100"/>
    </location>
    <ligand>
        <name>Zn(2+)</name>
        <dbReference type="ChEBI" id="CHEBI:29105"/>
    </ligand>
</feature>
<dbReference type="PROSITE" id="PS50157">
    <property type="entry name" value="ZINC_FINGER_C2H2_2"/>
    <property type="match status" value="2"/>
</dbReference>
<evidence type="ECO:0000256" key="8">
    <source>
        <dbReference type="PROSITE-ProRule" id="PRU01263"/>
    </source>
</evidence>
<evidence type="ECO:0000256" key="1">
    <source>
        <dbReference type="ARBA" id="ARBA00022723"/>
    </source>
</evidence>
<evidence type="ECO:0000313" key="13">
    <source>
        <dbReference type="EMBL" id="JAT85334.1"/>
    </source>
</evidence>
<keyword evidence="3 6" id="KW-0863">Zinc-finger</keyword>
<feature type="domain" description="C2H2-type" evidence="10">
    <location>
        <begin position="379"/>
        <end position="406"/>
    </location>
</feature>
<evidence type="ECO:0000259" key="10">
    <source>
        <dbReference type="PROSITE" id="PS50157"/>
    </source>
</evidence>
<proteinExistence type="predicted"/>
<dbReference type="SMART" id="SM00355">
    <property type="entry name" value="ZnF_C2H2"/>
    <property type="match status" value="4"/>
</dbReference>
<feature type="region of interest" description="Disordered" evidence="9">
    <location>
        <begin position="240"/>
        <end position="297"/>
    </location>
</feature>
<dbReference type="PANTHER" id="PTHR24408:SF58">
    <property type="entry name" value="TRANSCRIPTION FACTOR (TFIIIA), PUTATIVE (AFU_ORTHOLOGUE AFUA_1G05150)-RELATED"/>
    <property type="match status" value="1"/>
</dbReference>
<dbReference type="InterPro" id="IPR006612">
    <property type="entry name" value="THAP_Znf"/>
</dbReference>
<dbReference type="EMBL" id="GDQN01005720">
    <property type="protein sequence ID" value="JAT85334.1"/>
    <property type="molecule type" value="Transcribed_RNA"/>
</dbReference>
<feature type="compositionally biased region" description="Acidic residues" evidence="9">
    <location>
        <begin position="269"/>
        <end position="285"/>
    </location>
</feature>
<evidence type="ECO:0000256" key="4">
    <source>
        <dbReference type="ARBA" id="ARBA00022833"/>
    </source>
</evidence>
<dbReference type="SMART" id="SM00692">
    <property type="entry name" value="DM3"/>
    <property type="match status" value="1"/>
</dbReference>
<dbReference type="PROSITE" id="PS51915">
    <property type="entry name" value="ZAD"/>
    <property type="match status" value="1"/>
</dbReference>
<dbReference type="PROSITE" id="PS00028">
    <property type="entry name" value="ZINC_FINGER_C2H2_1"/>
    <property type="match status" value="2"/>
</dbReference>
<dbReference type="InterPro" id="IPR038441">
    <property type="entry name" value="THAP_Znf_sf"/>
</dbReference>
<feature type="domain" description="C2H2-type" evidence="10">
    <location>
        <begin position="462"/>
        <end position="485"/>
    </location>
</feature>
<dbReference type="GO" id="GO:0008270">
    <property type="term" value="F:zinc ion binding"/>
    <property type="evidence" value="ECO:0007669"/>
    <property type="project" value="UniProtKB-UniRule"/>
</dbReference>
<evidence type="ECO:0000259" key="12">
    <source>
        <dbReference type="PROSITE" id="PS51915"/>
    </source>
</evidence>
<dbReference type="SUPFAM" id="SSF57716">
    <property type="entry name" value="Glucocorticoid receptor-like (DNA-binding domain)"/>
    <property type="match status" value="1"/>
</dbReference>
<dbReference type="GO" id="GO:0043565">
    <property type="term" value="F:sequence-specific DNA binding"/>
    <property type="evidence" value="ECO:0007669"/>
    <property type="project" value="TreeGrafter"/>
</dbReference>
<dbReference type="OrthoDB" id="10020990at2759"/>
<evidence type="ECO:0000256" key="7">
    <source>
        <dbReference type="PROSITE-ProRule" id="PRU00309"/>
    </source>
</evidence>
<dbReference type="Gene3D" id="6.20.210.20">
    <property type="entry name" value="THAP domain"/>
    <property type="match status" value="1"/>
</dbReference>
<dbReference type="AlphaFoldDB" id="A0A1E1WEB5"/>
<gene>
    <name evidence="13" type="ORF">g.14186</name>
</gene>
<keyword evidence="5 7" id="KW-0238">DNA-binding</keyword>
<keyword evidence="4 8" id="KW-0862">Zinc</keyword>
<evidence type="ECO:0000259" key="11">
    <source>
        <dbReference type="PROSITE" id="PS50950"/>
    </source>
</evidence>
<dbReference type="SMART" id="SM00868">
    <property type="entry name" value="zf-AD"/>
    <property type="match status" value="1"/>
</dbReference>
<dbReference type="InterPro" id="IPR036236">
    <property type="entry name" value="Znf_C2H2_sf"/>
</dbReference>
<dbReference type="Gene3D" id="3.30.160.60">
    <property type="entry name" value="Classic Zinc Finger"/>
    <property type="match status" value="2"/>
</dbReference>
<feature type="binding site" evidence="8">
    <location>
        <position position="103"/>
    </location>
    <ligand>
        <name>Zn(2+)</name>
        <dbReference type="ChEBI" id="CHEBI:29105"/>
    </ligand>
</feature>
<protein>
    <recommendedName>
        <fullName evidence="14">THAP-type domain-containing protein</fullName>
    </recommendedName>
</protein>
<evidence type="ECO:0000256" key="9">
    <source>
        <dbReference type="SAM" id="MobiDB-lite"/>
    </source>
</evidence>